<sequence length="57" mass="6602">MFPTTLRSISWNYSFLSLHLFHLFLGKVQMLGNSYSRRCQSASHYSISPCHARLGPR</sequence>
<name>A0A0E9TRQ3_ANGAN</name>
<protein>
    <submittedName>
        <fullName evidence="2">Uncharacterized protein</fullName>
    </submittedName>
</protein>
<feature type="chain" id="PRO_5002432813" evidence="1">
    <location>
        <begin position="31"/>
        <end position="57"/>
    </location>
</feature>
<feature type="signal peptide" evidence="1">
    <location>
        <begin position="1"/>
        <end position="30"/>
    </location>
</feature>
<organism evidence="2">
    <name type="scientific">Anguilla anguilla</name>
    <name type="common">European freshwater eel</name>
    <name type="synonym">Muraena anguilla</name>
    <dbReference type="NCBI Taxonomy" id="7936"/>
    <lineage>
        <taxon>Eukaryota</taxon>
        <taxon>Metazoa</taxon>
        <taxon>Chordata</taxon>
        <taxon>Craniata</taxon>
        <taxon>Vertebrata</taxon>
        <taxon>Euteleostomi</taxon>
        <taxon>Actinopterygii</taxon>
        <taxon>Neopterygii</taxon>
        <taxon>Teleostei</taxon>
        <taxon>Anguilliformes</taxon>
        <taxon>Anguillidae</taxon>
        <taxon>Anguilla</taxon>
    </lineage>
</organism>
<reference evidence="2" key="2">
    <citation type="journal article" date="2015" name="Fish Shellfish Immunol.">
        <title>Early steps in the European eel (Anguilla anguilla)-Vibrio vulnificus interaction in the gills: Role of the RtxA13 toxin.</title>
        <authorList>
            <person name="Callol A."/>
            <person name="Pajuelo D."/>
            <person name="Ebbesson L."/>
            <person name="Teles M."/>
            <person name="MacKenzie S."/>
            <person name="Amaro C."/>
        </authorList>
    </citation>
    <scope>NUCLEOTIDE SEQUENCE</scope>
</reference>
<dbReference type="EMBL" id="GBXM01052430">
    <property type="protein sequence ID" value="JAH56147.1"/>
    <property type="molecule type" value="Transcribed_RNA"/>
</dbReference>
<keyword evidence="1" id="KW-0732">Signal</keyword>
<dbReference type="AlphaFoldDB" id="A0A0E9TRQ3"/>
<reference evidence="2" key="1">
    <citation type="submission" date="2014-11" db="EMBL/GenBank/DDBJ databases">
        <authorList>
            <person name="Amaro Gonzalez C."/>
        </authorList>
    </citation>
    <scope>NUCLEOTIDE SEQUENCE</scope>
</reference>
<evidence type="ECO:0000313" key="2">
    <source>
        <dbReference type="EMBL" id="JAH56147.1"/>
    </source>
</evidence>
<evidence type="ECO:0000256" key="1">
    <source>
        <dbReference type="SAM" id="SignalP"/>
    </source>
</evidence>
<accession>A0A0E9TRQ3</accession>
<proteinExistence type="predicted"/>